<dbReference type="InterPro" id="IPR057326">
    <property type="entry name" value="KR_dom"/>
</dbReference>
<dbReference type="FunFam" id="3.40.50.720:FF:000084">
    <property type="entry name" value="Short-chain dehydrogenase reductase"/>
    <property type="match status" value="1"/>
</dbReference>
<evidence type="ECO:0000259" key="3">
    <source>
        <dbReference type="SMART" id="SM00822"/>
    </source>
</evidence>
<dbReference type="GO" id="GO:0016616">
    <property type="term" value="F:oxidoreductase activity, acting on the CH-OH group of donors, NAD or NADP as acceptor"/>
    <property type="evidence" value="ECO:0007669"/>
    <property type="project" value="TreeGrafter"/>
</dbReference>
<keyword evidence="2" id="KW-0560">Oxidoreductase</keyword>
<dbReference type="InterPro" id="IPR002347">
    <property type="entry name" value="SDR_fam"/>
</dbReference>
<dbReference type="CDD" id="cd05233">
    <property type="entry name" value="SDR_c"/>
    <property type="match status" value="1"/>
</dbReference>
<name>A0A6J6HQB2_9ZZZZ</name>
<dbReference type="SMART" id="SM00822">
    <property type="entry name" value="PKS_KR"/>
    <property type="match status" value="1"/>
</dbReference>
<dbReference type="PRINTS" id="PR00081">
    <property type="entry name" value="GDHRDH"/>
</dbReference>
<dbReference type="AlphaFoldDB" id="A0A6J6HQB2"/>
<evidence type="ECO:0000313" key="4">
    <source>
        <dbReference type="EMBL" id="CAB4613879.1"/>
    </source>
</evidence>
<evidence type="ECO:0000256" key="1">
    <source>
        <dbReference type="ARBA" id="ARBA00006484"/>
    </source>
</evidence>
<comment type="similarity">
    <text evidence="1">Belongs to the short-chain dehydrogenases/reductases (SDR) family.</text>
</comment>
<reference evidence="4" key="1">
    <citation type="submission" date="2020-05" db="EMBL/GenBank/DDBJ databases">
        <authorList>
            <person name="Chiriac C."/>
            <person name="Salcher M."/>
            <person name="Ghai R."/>
            <person name="Kavagutti S V."/>
        </authorList>
    </citation>
    <scope>NUCLEOTIDE SEQUENCE</scope>
</reference>
<dbReference type="InterPro" id="IPR036291">
    <property type="entry name" value="NAD(P)-bd_dom_sf"/>
</dbReference>
<dbReference type="SUPFAM" id="SSF51735">
    <property type="entry name" value="NAD(P)-binding Rossmann-fold domains"/>
    <property type="match status" value="1"/>
</dbReference>
<proteinExistence type="inferred from homology"/>
<dbReference type="Gene3D" id="3.40.50.720">
    <property type="entry name" value="NAD(P)-binding Rossmann-like Domain"/>
    <property type="match status" value="1"/>
</dbReference>
<organism evidence="4">
    <name type="scientific">freshwater metagenome</name>
    <dbReference type="NCBI Taxonomy" id="449393"/>
    <lineage>
        <taxon>unclassified sequences</taxon>
        <taxon>metagenomes</taxon>
        <taxon>ecological metagenomes</taxon>
    </lineage>
</organism>
<sequence length="252" mass="25446">MATKSTSGVVVTGGASGIGRACAQAVAEQGRAVAIWDLDPAKAEATAAEIASETGVATFGRGIDVTRTADFDAAIDATREAIGEIGGLVHAAGTVRAQSIGQLDEAGWDFVLNVNLRAFPLLVQALHADLKASPGASVVGIASIEAWVGNEAIPAYCASKAGMLGAVRSMSHRLAPDDIRVNAICPGFIETPMLAPSLAAPGVREEFSAASPMGRIGRPSEIGEPAAFLLGNAASFITGQSLIVDGGVLAIV</sequence>
<evidence type="ECO:0000256" key="2">
    <source>
        <dbReference type="ARBA" id="ARBA00023002"/>
    </source>
</evidence>
<dbReference type="Pfam" id="PF13561">
    <property type="entry name" value="adh_short_C2"/>
    <property type="match status" value="1"/>
</dbReference>
<feature type="domain" description="Ketoreductase" evidence="3">
    <location>
        <begin position="7"/>
        <end position="177"/>
    </location>
</feature>
<dbReference type="PANTHER" id="PTHR42760">
    <property type="entry name" value="SHORT-CHAIN DEHYDROGENASES/REDUCTASES FAMILY MEMBER"/>
    <property type="match status" value="1"/>
</dbReference>
<gene>
    <name evidence="4" type="ORF">UFOPK1835_01268</name>
</gene>
<protein>
    <submittedName>
        <fullName evidence="4">Unannotated protein</fullName>
    </submittedName>
</protein>
<dbReference type="EMBL" id="CAEZUP010000053">
    <property type="protein sequence ID" value="CAB4613879.1"/>
    <property type="molecule type" value="Genomic_DNA"/>
</dbReference>
<dbReference type="PANTHER" id="PTHR42760:SF133">
    <property type="entry name" value="3-OXOACYL-[ACYL-CARRIER-PROTEIN] REDUCTASE"/>
    <property type="match status" value="1"/>
</dbReference>
<accession>A0A6J6HQB2</accession>